<dbReference type="Proteomes" id="UP000028302">
    <property type="component" value="Unassembled WGS sequence"/>
</dbReference>
<dbReference type="eggNOG" id="COG3122">
    <property type="taxonomic scope" value="Bacteria"/>
</dbReference>
<evidence type="ECO:0000313" key="2">
    <source>
        <dbReference type="EMBL" id="KEZ78257.1"/>
    </source>
</evidence>
<accession>A0A084INH3</accession>
<reference evidence="2 3" key="1">
    <citation type="submission" date="2013-03" db="EMBL/GenBank/DDBJ databases">
        <title>Salinisphaera hydrothermalis C41B8 Genome Sequencing.</title>
        <authorList>
            <person name="Li C."/>
            <person name="Lai Q."/>
            <person name="Shao Z."/>
        </authorList>
    </citation>
    <scope>NUCLEOTIDE SEQUENCE [LARGE SCALE GENOMIC DNA]</scope>
    <source>
        <strain evidence="2 3">C41B8</strain>
    </source>
</reference>
<organism evidence="2 3">
    <name type="scientific">Salinisphaera hydrothermalis (strain C41B8)</name>
    <dbReference type="NCBI Taxonomy" id="1304275"/>
    <lineage>
        <taxon>Bacteria</taxon>
        <taxon>Pseudomonadati</taxon>
        <taxon>Pseudomonadota</taxon>
        <taxon>Gammaproteobacteria</taxon>
        <taxon>Salinisphaerales</taxon>
        <taxon>Salinisphaeraceae</taxon>
        <taxon>Salinisphaera</taxon>
    </lineage>
</organism>
<dbReference type="AlphaFoldDB" id="A0A084INH3"/>
<feature type="compositionally biased region" description="Basic and acidic residues" evidence="1">
    <location>
        <begin position="39"/>
        <end position="78"/>
    </location>
</feature>
<name>A0A084INH3_SALHC</name>
<comment type="caution">
    <text evidence="2">The sequence shown here is derived from an EMBL/GenBank/DDBJ whole genome shotgun (WGS) entry which is preliminary data.</text>
</comment>
<sequence>MGQSLQDQLLKAGIAKPKQAKKARHDKARRNKAARRAGGKGDEEQQKLSKDVEAATAAKREADRKRAQAANAEREQRERKRQAIQIINEHRIAIEKPEADEPPYSYTVKGKIRRLPVSRDQRRRLADGRLAIVRYDGQTSLVDVETAQRLEALIPKAISRITEADKASEADPDDPYAGYEVPDDLMW</sequence>
<dbReference type="EMBL" id="APNK01000005">
    <property type="protein sequence ID" value="KEZ78257.1"/>
    <property type="molecule type" value="Genomic_DNA"/>
</dbReference>
<dbReference type="InterPro" id="IPR018636">
    <property type="entry name" value="DUF2058"/>
</dbReference>
<proteinExistence type="predicted"/>
<dbReference type="Pfam" id="PF09831">
    <property type="entry name" value="DUF2058"/>
    <property type="match status" value="1"/>
</dbReference>
<dbReference type="RefSeq" id="WP_037335062.1">
    <property type="nucleotide sequence ID" value="NZ_APNK01000005.1"/>
</dbReference>
<feature type="region of interest" description="Disordered" evidence="1">
    <location>
        <begin position="1"/>
        <end position="82"/>
    </location>
</feature>
<dbReference type="OrthoDB" id="5294470at2"/>
<dbReference type="STRING" id="1304275.C41B8_05128"/>
<gene>
    <name evidence="2" type="ORF">C41B8_05128</name>
</gene>
<dbReference type="PATRIC" id="fig|1304275.5.peg.1048"/>
<evidence type="ECO:0000256" key="1">
    <source>
        <dbReference type="SAM" id="MobiDB-lite"/>
    </source>
</evidence>
<evidence type="ECO:0000313" key="3">
    <source>
        <dbReference type="Proteomes" id="UP000028302"/>
    </source>
</evidence>
<feature type="region of interest" description="Disordered" evidence="1">
    <location>
        <begin position="161"/>
        <end position="187"/>
    </location>
</feature>
<evidence type="ECO:0008006" key="4">
    <source>
        <dbReference type="Google" id="ProtNLM"/>
    </source>
</evidence>
<protein>
    <recommendedName>
        <fullName evidence="4">Nucleoprotein/polynucleotide-associated enzyme</fullName>
    </recommendedName>
</protein>
<keyword evidence="3" id="KW-1185">Reference proteome</keyword>
<feature type="compositionally biased region" description="Basic residues" evidence="1">
    <location>
        <begin position="18"/>
        <end position="38"/>
    </location>
</feature>